<protein>
    <submittedName>
        <fullName evidence="2">VOC family protein</fullName>
    </submittedName>
</protein>
<evidence type="ECO:0000259" key="1">
    <source>
        <dbReference type="Pfam" id="PF00903"/>
    </source>
</evidence>
<reference evidence="2 3" key="1">
    <citation type="submission" date="2019-01" db="EMBL/GenBank/DDBJ databases">
        <authorList>
            <person name="Li J."/>
        </authorList>
    </citation>
    <scope>NUCLEOTIDE SEQUENCE [LARGE SCALE GENOMIC DNA]</scope>
    <source>
        <strain evidence="2 3">CCUG 35506</strain>
    </source>
</reference>
<dbReference type="PANTHER" id="PTHR33990:SF1">
    <property type="entry name" value="PROTEIN YJDN"/>
    <property type="match status" value="1"/>
</dbReference>
<organism evidence="2 3">
    <name type="scientific">Agromyces fucosus</name>
    <dbReference type="NCBI Taxonomy" id="41985"/>
    <lineage>
        <taxon>Bacteria</taxon>
        <taxon>Bacillati</taxon>
        <taxon>Actinomycetota</taxon>
        <taxon>Actinomycetes</taxon>
        <taxon>Micrococcales</taxon>
        <taxon>Microbacteriaceae</taxon>
        <taxon>Agromyces</taxon>
    </lineage>
</organism>
<dbReference type="Gene3D" id="3.10.180.10">
    <property type="entry name" value="2,3-Dihydroxybiphenyl 1,2-Dioxygenase, domain 1"/>
    <property type="match status" value="1"/>
</dbReference>
<keyword evidence="3" id="KW-1185">Reference proteome</keyword>
<dbReference type="Pfam" id="PF00903">
    <property type="entry name" value="Glyoxalase"/>
    <property type="match status" value="1"/>
</dbReference>
<dbReference type="AlphaFoldDB" id="A0A4Q2JN34"/>
<gene>
    <name evidence="2" type="ORF">ESP57_13980</name>
</gene>
<feature type="domain" description="Glyoxalase/fosfomycin resistance/dioxygenase" evidence="1">
    <location>
        <begin position="6"/>
        <end position="132"/>
    </location>
</feature>
<dbReference type="InterPro" id="IPR028973">
    <property type="entry name" value="PhnB-like"/>
</dbReference>
<evidence type="ECO:0000313" key="3">
    <source>
        <dbReference type="Proteomes" id="UP000292935"/>
    </source>
</evidence>
<dbReference type="EMBL" id="SDPO01000003">
    <property type="protein sequence ID" value="RXZ47647.1"/>
    <property type="molecule type" value="Genomic_DNA"/>
</dbReference>
<sequence>MMVTLNPYVNFAGNARQALEFYHSVFGGELTTSTFAEFGQADDPADADKLMHGQLEGDGGIVLMGADTPSSMGDPGTGGPISISLSGGPDDDAVLRGYWEKLLASGSEIVPLEVAPWGDAFGMCTDGYGVTWLVNISANAA</sequence>
<dbReference type="InterPro" id="IPR029068">
    <property type="entry name" value="Glyas_Bleomycin-R_OHBP_Dase"/>
</dbReference>
<proteinExistence type="predicted"/>
<dbReference type="CDD" id="cd06588">
    <property type="entry name" value="PhnB_like"/>
    <property type="match status" value="1"/>
</dbReference>
<dbReference type="Proteomes" id="UP000292935">
    <property type="component" value="Unassembled WGS sequence"/>
</dbReference>
<dbReference type="OrthoDB" id="9795306at2"/>
<accession>A0A4Q2JN34</accession>
<dbReference type="InterPro" id="IPR004360">
    <property type="entry name" value="Glyas_Fos-R_dOase_dom"/>
</dbReference>
<evidence type="ECO:0000313" key="2">
    <source>
        <dbReference type="EMBL" id="RXZ47647.1"/>
    </source>
</evidence>
<comment type="caution">
    <text evidence="2">The sequence shown here is derived from an EMBL/GenBank/DDBJ whole genome shotgun (WGS) entry which is preliminary data.</text>
</comment>
<dbReference type="SUPFAM" id="SSF54593">
    <property type="entry name" value="Glyoxalase/Bleomycin resistance protein/Dihydroxybiphenyl dioxygenase"/>
    <property type="match status" value="1"/>
</dbReference>
<dbReference type="PANTHER" id="PTHR33990">
    <property type="entry name" value="PROTEIN YJDN-RELATED"/>
    <property type="match status" value="1"/>
</dbReference>
<name>A0A4Q2JN34_9MICO</name>